<dbReference type="RefSeq" id="WP_345412757.1">
    <property type="nucleotide sequence ID" value="NZ_BAABHO010000009.1"/>
</dbReference>
<evidence type="ECO:0000313" key="2">
    <source>
        <dbReference type="EMBL" id="GAA4783383.1"/>
    </source>
</evidence>
<dbReference type="EMBL" id="BAABHO010000009">
    <property type="protein sequence ID" value="GAA4783383.1"/>
    <property type="molecule type" value="Genomic_DNA"/>
</dbReference>
<accession>A0ABP9APS4</accession>
<gene>
    <name evidence="2" type="ORF">GCM10023200_16030</name>
</gene>
<protein>
    <submittedName>
        <fullName evidence="2">Uncharacterized protein</fullName>
    </submittedName>
</protein>
<comment type="caution">
    <text evidence="2">The sequence shown here is derived from an EMBL/GenBank/DDBJ whole genome shotgun (WGS) entry which is preliminary data.</text>
</comment>
<dbReference type="Proteomes" id="UP001500928">
    <property type="component" value="Unassembled WGS sequence"/>
</dbReference>
<keyword evidence="3" id="KW-1185">Reference proteome</keyword>
<sequence length="77" mass="7977">MTVTDPVRSRVTVASPPAGPAAPHSAHWRDALVDLLVLAEHGDLDAAASLRGWLSVDPTAASATEAIRRVVDAVRAA</sequence>
<feature type="region of interest" description="Disordered" evidence="1">
    <location>
        <begin position="1"/>
        <end position="25"/>
    </location>
</feature>
<name>A0ABP9APS4_9PSEU</name>
<organism evidence="2 3">
    <name type="scientific">Actinomycetospora chlora</name>
    <dbReference type="NCBI Taxonomy" id="663608"/>
    <lineage>
        <taxon>Bacteria</taxon>
        <taxon>Bacillati</taxon>
        <taxon>Actinomycetota</taxon>
        <taxon>Actinomycetes</taxon>
        <taxon>Pseudonocardiales</taxon>
        <taxon>Pseudonocardiaceae</taxon>
        <taxon>Actinomycetospora</taxon>
    </lineage>
</organism>
<evidence type="ECO:0000313" key="3">
    <source>
        <dbReference type="Proteomes" id="UP001500928"/>
    </source>
</evidence>
<evidence type="ECO:0000256" key="1">
    <source>
        <dbReference type="SAM" id="MobiDB-lite"/>
    </source>
</evidence>
<reference evidence="3" key="1">
    <citation type="journal article" date="2019" name="Int. J. Syst. Evol. Microbiol.">
        <title>The Global Catalogue of Microorganisms (GCM) 10K type strain sequencing project: providing services to taxonomists for standard genome sequencing and annotation.</title>
        <authorList>
            <consortium name="The Broad Institute Genomics Platform"/>
            <consortium name="The Broad Institute Genome Sequencing Center for Infectious Disease"/>
            <person name="Wu L."/>
            <person name="Ma J."/>
        </authorList>
    </citation>
    <scope>NUCLEOTIDE SEQUENCE [LARGE SCALE GENOMIC DNA]</scope>
    <source>
        <strain evidence="3">JCM 17979</strain>
    </source>
</reference>
<proteinExistence type="predicted"/>